<name>A0A6C0IK05_9ZZZZ</name>
<dbReference type="EMBL" id="MN740208">
    <property type="protein sequence ID" value="QHT93498.1"/>
    <property type="molecule type" value="Genomic_DNA"/>
</dbReference>
<evidence type="ECO:0000313" key="1">
    <source>
        <dbReference type="EMBL" id="QHT93498.1"/>
    </source>
</evidence>
<accession>A0A6C0IK05</accession>
<reference evidence="1" key="1">
    <citation type="journal article" date="2020" name="Nature">
        <title>Giant virus diversity and host interactions through global metagenomics.</title>
        <authorList>
            <person name="Schulz F."/>
            <person name="Roux S."/>
            <person name="Paez-Espino D."/>
            <person name="Jungbluth S."/>
            <person name="Walsh D.A."/>
            <person name="Denef V.J."/>
            <person name="McMahon K.D."/>
            <person name="Konstantinidis K.T."/>
            <person name="Eloe-Fadrosh E.A."/>
            <person name="Kyrpides N.C."/>
            <person name="Woyke T."/>
        </authorList>
    </citation>
    <scope>NUCLEOTIDE SEQUENCE</scope>
    <source>
        <strain evidence="1">GVMAG-M-3300024252-29</strain>
    </source>
</reference>
<dbReference type="AlphaFoldDB" id="A0A6C0IK05"/>
<organism evidence="1">
    <name type="scientific">viral metagenome</name>
    <dbReference type="NCBI Taxonomy" id="1070528"/>
    <lineage>
        <taxon>unclassified sequences</taxon>
        <taxon>metagenomes</taxon>
        <taxon>organismal metagenomes</taxon>
    </lineage>
</organism>
<evidence type="ECO:0008006" key="2">
    <source>
        <dbReference type="Google" id="ProtNLM"/>
    </source>
</evidence>
<proteinExistence type="predicted"/>
<sequence length="374" mass="42650">MTIGVFYRRYDDKLIRESKERNDDAIRDYLLTDPDKLGAISVTRPILWIPIVYTYNSRKWESFGSRSSYDLNQPYLYLVVKSIISYCKDSFHICLVDDNSYKRLMPDWGYEPNKTPEPVMEHARKLAMIRLLRIYGGMTVPSSFLCLRNLDELFHNSLTSNVDMFVCEEINNSSLSNSEYVTGISVMGCKQNSSSMKELELVYSQAIRKDFTMNLELSGEISNICDKLIKHGNVSRVNSELLGIRSRDEKRIGVEELLGNSHLDISTHAYGILIPSNDILKRTAYQWFARMSGEQVLSSNTIIGKYILVANVPSAEKAVKRDDAEKPEWISYWEVPSDAPVWGVKPNFLGNHVQARSFQATSSTSEEPAVSFSQ</sequence>
<protein>
    <recommendedName>
        <fullName evidence="2">Nucleotide-diphospho-sugar transferase domain-containing protein</fullName>
    </recommendedName>
</protein>